<feature type="compositionally biased region" description="Basic and acidic residues" evidence="1">
    <location>
        <begin position="1"/>
        <end position="10"/>
    </location>
</feature>
<evidence type="ECO:0000313" key="3">
    <source>
        <dbReference type="Proteomes" id="UP000218505"/>
    </source>
</evidence>
<feature type="region of interest" description="Disordered" evidence="1">
    <location>
        <begin position="1"/>
        <end position="61"/>
    </location>
</feature>
<dbReference type="AlphaFoldDB" id="A0A290YZV7"/>
<dbReference type="Proteomes" id="UP000218505">
    <property type="component" value="Chromosome"/>
</dbReference>
<accession>A0A290YZV7</accession>
<evidence type="ECO:0000313" key="2">
    <source>
        <dbReference type="EMBL" id="ATE52280.1"/>
    </source>
</evidence>
<evidence type="ECO:0000256" key="1">
    <source>
        <dbReference type="SAM" id="MobiDB-lite"/>
    </source>
</evidence>
<keyword evidence="3" id="KW-1185">Reference proteome</keyword>
<dbReference type="EMBL" id="CP023445">
    <property type="protein sequence ID" value="ATE52280.1"/>
    <property type="molecule type" value="Genomic_DNA"/>
</dbReference>
<reference evidence="2" key="1">
    <citation type="submission" date="2017-09" db="EMBL/GenBank/DDBJ databases">
        <title>Complete Genome Sequence of ansamitocin-producing Bacterium Actinosynnema pretiosum X47.</title>
        <authorList>
            <person name="Cao G."/>
            <person name="Zong G."/>
            <person name="Zhong C."/>
            <person name="Fu J."/>
        </authorList>
    </citation>
    <scope>NUCLEOTIDE SEQUENCE [LARGE SCALE GENOMIC DNA]</scope>
    <source>
        <strain evidence="2">X47</strain>
    </source>
</reference>
<name>A0A290YZV7_9PSEU</name>
<gene>
    <name evidence="2" type="ORF">CNX65_02355</name>
</gene>
<sequence length="61" mass="6674">MAKARPERIDPQWPEAPAGHKHAVSELASDMQGALSPFGGTTFPRPPEELGYHHPSTTINR</sequence>
<proteinExistence type="predicted"/>
<dbReference type="KEGG" id="apre:CNX65_02355"/>
<organism evidence="2 3">
    <name type="scientific">Actinosynnema pretiosum</name>
    <dbReference type="NCBI Taxonomy" id="42197"/>
    <lineage>
        <taxon>Bacteria</taxon>
        <taxon>Bacillati</taxon>
        <taxon>Actinomycetota</taxon>
        <taxon>Actinomycetes</taxon>
        <taxon>Pseudonocardiales</taxon>
        <taxon>Pseudonocardiaceae</taxon>
        <taxon>Actinosynnema</taxon>
    </lineage>
</organism>
<protein>
    <submittedName>
        <fullName evidence="2">Uncharacterized protein</fullName>
    </submittedName>
</protein>